<dbReference type="Proteomes" id="UP000045545">
    <property type="component" value="Unassembled WGS sequence"/>
</dbReference>
<sequence length="344" mass="37862">MDWTRNCRILDNVLESIGQTPMINLKRLYPELDTKICVKLEYTNPSGSLKDRVVFEIVSQAERRGQLKPGMILLEGTTGNTGIAAAMVGATKGYRVIIVMPEGMSEERKKTIQAYGADLVLTPGAETDVDLVLKEVASIKAKYGDQIFEIGQFARQENLLAHYDHTGPEIWEQTQGELDVFIMNQGTGGTVTGTAKYLKQMNPSIKIYVSEPAESPILAYGKIGRHKVQGIADGLIPEILDLQYIDGVVLVSSDECIATARQIARQEGIFCGISSGCNVAAARKVAATYPDTRFIVTMINDNGLRYLSTPLGGSEGQHQQLDRVYALSKEDKDKLARYELEIIK</sequence>
<keyword evidence="8" id="KW-0198">Cysteine biosynthesis</keyword>
<dbReference type="SUPFAM" id="SSF53686">
    <property type="entry name" value="Tryptophan synthase beta subunit-like PLP-dependent enzymes"/>
    <property type="match status" value="1"/>
</dbReference>
<keyword evidence="7 10" id="KW-0663">Pyridoxal phosphate</keyword>
<feature type="binding site" evidence="10">
    <location>
        <position position="80"/>
    </location>
    <ligand>
        <name>pyridoxal 5'-phosphate</name>
        <dbReference type="ChEBI" id="CHEBI:597326"/>
    </ligand>
</feature>
<dbReference type="FunFam" id="3.40.50.1100:FF:000006">
    <property type="entry name" value="Cysteine synthase"/>
    <property type="match status" value="1"/>
</dbReference>
<dbReference type="CDD" id="cd01561">
    <property type="entry name" value="CBS_like"/>
    <property type="match status" value="1"/>
</dbReference>
<dbReference type="Pfam" id="PF00291">
    <property type="entry name" value="PALP"/>
    <property type="match status" value="1"/>
</dbReference>
<evidence type="ECO:0000313" key="14">
    <source>
        <dbReference type="Proteomes" id="UP000045545"/>
    </source>
</evidence>
<comment type="cofactor">
    <cofactor evidence="1 10">
        <name>pyridoxal 5'-phosphate</name>
        <dbReference type="ChEBI" id="CHEBI:597326"/>
    </cofactor>
</comment>
<evidence type="ECO:0000313" key="13">
    <source>
        <dbReference type="EMBL" id="CFX79876.1"/>
    </source>
</evidence>
<evidence type="ECO:0000256" key="1">
    <source>
        <dbReference type="ARBA" id="ARBA00001933"/>
    </source>
</evidence>
<evidence type="ECO:0000256" key="5">
    <source>
        <dbReference type="ARBA" id="ARBA00022605"/>
    </source>
</evidence>
<evidence type="ECO:0000256" key="6">
    <source>
        <dbReference type="ARBA" id="ARBA00022679"/>
    </source>
</evidence>
<accession>A0A0E4GBR6</accession>
<dbReference type="EC" id="2.5.1.47" evidence="4"/>
<evidence type="ECO:0000256" key="4">
    <source>
        <dbReference type="ARBA" id="ARBA00012681"/>
    </source>
</evidence>
<evidence type="ECO:0000256" key="10">
    <source>
        <dbReference type="PIRSR" id="PIRSR605856-50"/>
    </source>
</evidence>
<evidence type="ECO:0000256" key="8">
    <source>
        <dbReference type="ARBA" id="ARBA00023192"/>
    </source>
</evidence>
<comment type="pathway">
    <text evidence="2">Amino-acid biosynthesis; L-cysteine biosynthesis.</text>
</comment>
<dbReference type="PANTHER" id="PTHR10314">
    <property type="entry name" value="CYSTATHIONINE BETA-SYNTHASE"/>
    <property type="match status" value="1"/>
</dbReference>
<evidence type="ECO:0000259" key="12">
    <source>
        <dbReference type="Pfam" id="PF00291"/>
    </source>
</evidence>
<feature type="domain" description="Tryptophan synthase beta chain-like PALP" evidence="12">
    <location>
        <begin position="15"/>
        <end position="299"/>
    </location>
</feature>
<evidence type="ECO:0000256" key="3">
    <source>
        <dbReference type="ARBA" id="ARBA00007103"/>
    </source>
</evidence>
<gene>
    <name evidence="13" type="ORF">1892</name>
</gene>
<feature type="modified residue" description="N6-(pyridoxal phosphate)lysine" evidence="11">
    <location>
        <position position="50"/>
    </location>
</feature>
<proteinExistence type="inferred from homology"/>
<dbReference type="RefSeq" id="WP_046498128.1">
    <property type="nucleotide sequence ID" value="NZ_CGIH01000031.1"/>
</dbReference>
<evidence type="ECO:0000256" key="2">
    <source>
        <dbReference type="ARBA" id="ARBA00004895"/>
    </source>
</evidence>
<dbReference type="InterPro" id="IPR050214">
    <property type="entry name" value="Cys_Synth/Cystath_Beta-Synth"/>
</dbReference>
<dbReference type="EMBL" id="CGIH01000031">
    <property type="protein sequence ID" value="CFX79876.1"/>
    <property type="molecule type" value="Genomic_DNA"/>
</dbReference>
<organism evidence="13 14">
    <name type="scientific">Syntrophomonas zehnderi OL-4</name>
    <dbReference type="NCBI Taxonomy" id="690567"/>
    <lineage>
        <taxon>Bacteria</taxon>
        <taxon>Bacillati</taxon>
        <taxon>Bacillota</taxon>
        <taxon>Clostridia</taxon>
        <taxon>Eubacteriales</taxon>
        <taxon>Syntrophomonadaceae</taxon>
        <taxon>Syntrophomonas</taxon>
    </lineage>
</organism>
<dbReference type="GO" id="GO:0006535">
    <property type="term" value="P:cysteine biosynthetic process from serine"/>
    <property type="evidence" value="ECO:0007669"/>
    <property type="project" value="InterPro"/>
</dbReference>
<dbReference type="InterPro" id="IPR036052">
    <property type="entry name" value="TrpB-like_PALP_sf"/>
</dbReference>
<comment type="catalytic activity">
    <reaction evidence="9">
        <text>O-acetyl-L-serine + hydrogen sulfide = L-cysteine + acetate</text>
        <dbReference type="Rhea" id="RHEA:14829"/>
        <dbReference type="ChEBI" id="CHEBI:29919"/>
        <dbReference type="ChEBI" id="CHEBI:30089"/>
        <dbReference type="ChEBI" id="CHEBI:35235"/>
        <dbReference type="ChEBI" id="CHEBI:58340"/>
        <dbReference type="EC" id="2.5.1.47"/>
    </reaction>
</comment>
<dbReference type="InterPro" id="IPR005856">
    <property type="entry name" value="Cys_synth"/>
</dbReference>
<feature type="binding site" evidence="10">
    <location>
        <position position="274"/>
    </location>
    <ligand>
        <name>pyridoxal 5'-phosphate</name>
        <dbReference type="ChEBI" id="CHEBI:597326"/>
    </ligand>
</feature>
<dbReference type="InterPro" id="IPR001926">
    <property type="entry name" value="TrpB-like_PALP"/>
</dbReference>
<protein>
    <recommendedName>
        <fullName evidence="4">cysteine synthase</fullName>
        <ecNumber evidence="4">2.5.1.47</ecNumber>
    </recommendedName>
</protein>
<feature type="binding site" evidence="10">
    <location>
        <begin position="186"/>
        <end position="190"/>
    </location>
    <ligand>
        <name>pyridoxal 5'-phosphate</name>
        <dbReference type="ChEBI" id="CHEBI:597326"/>
    </ligand>
</feature>
<keyword evidence="6" id="KW-0808">Transferase</keyword>
<keyword evidence="14" id="KW-1185">Reference proteome</keyword>
<name>A0A0E4GBR6_9FIRM</name>
<dbReference type="STRING" id="690567.1892"/>
<dbReference type="GO" id="GO:0004124">
    <property type="term" value="F:cysteine synthase activity"/>
    <property type="evidence" value="ECO:0007669"/>
    <property type="project" value="UniProtKB-EC"/>
</dbReference>
<dbReference type="OrthoDB" id="9808024at2"/>
<dbReference type="NCBIfam" id="TIGR01136">
    <property type="entry name" value="cysKM"/>
    <property type="match status" value="1"/>
</dbReference>
<comment type="similarity">
    <text evidence="3">Belongs to the cysteine synthase/cystathionine beta-synthase family.</text>
</comment>
<evidence type="ECO:0000256" key="9">
    <source>
        <dbReference type="ARBA" id="ARBA00047931"/>
    </source>
</evidence>
<reference evidence="13 14" key="1">
    <citation type="submission" date="2015-03" db="EMBL/GenBank/DDBJ databases">
        <authorList>
            <person name="Murphy D."/>
        </authorList>
    </citation>
    <scope>NUCLEOTIDE SEQUENCE [LARGE SCALE GENOMIC DNA]</scope>
    <source>
        <strain evidence="13 14">OL-4</strain>
    </source>
</reference>
<keyword evidence="5" id="KW-0028">Amino-acid biosynthesis</keyword>
<evidence type="ECO:0000256" key="7">
    <source>
        <dbReference type="ARBA" id="ARBA00022898"/>
    </source>
</evidence>
<evidence type="ECO:0000256" key="11">
    <source>
        <dbReference type="PIRSR" id="PIRSR605856-51"/>
    </source>
</evidence>
<dbReference type="AlphaFoldDB" id="A0A0E4GBR6"/>
<dbReference type="Gene3D" id="3.40.50.1100">
    <property type="match status" value="2"/>
</dbReference>